<sequence length="578" mass="62673">MTETWQSIAQRKKTQQTSRIPPEWRLRQGITSSAGKANVLDVPRSCGILSSKELEITEKYDATALAAEIASRRLTSVEVTIAFCKRAAIAHQLTNCLTEIFFDQAVPRAAALDAHLASGAPPLSPLHGVPISLKDCFKVPCVDTSIGLAALCFKRSQYGSTLVSLLLSAGAVLYCKTNIPQTMLALDSHNNVFGRSLHPSHPELTIGGSTGGEAALLALRGSVLGVGTDIGGSIRIPAFCGGLYGIKPSAGRIPLGNIEGGTPPANHRVQLSFSAGPLARTQRDCELFLQTVAGQKPWEMDADVHCGDWQSQGEDISGKKLVVGVARTDGITTPLPPVQNVMNDTVAALKRQGIDVVELDLAPLLSRCQSLANKMMSLEGGNMMKDLLDAFNEPLSPWLVGRFARRQPRTLAETLDFHRQRMELENLLLRVWKGELGQTEGKRLDAIICPIAPHPVPPIDRWNAVGYTSDWVLLNCPAGSLPVRPVTSEDLKCEITSPAAENSWDKVNRELWTSVDRGMYLDSPLSVQVVGPKLQERRLCQALATVDDALKKEGFGSDVVRRAMESHEPKLNVRSGRL</sequence>
<dbReference type="InterPro" id="IPR023631">
    <property type="entry name" value="Amidase_dom"/>
</dbReference>
<gene>
    <name evidence="7" type="ORF">BDY21DRAFT_329957</name>
</gene>
<feature type="active site" description="Acyl-ester intermediate" evidence="3">
    <location>
        <position position="233"/>
    </location>
</feature>
<reference evidence="7" key="1">
    <citation type="journal article" date="2020" name="Stud. Mycol.">
        <title>101 Dothideomycetes genomes: a test case for predicting lifestyles and emergence of pathogens.</title>
        <authorList>
            <person name="Haridas S."/>
            <person name="Albert R."/>
            <person name="Binder M."/>
            <person name="Bloem J."/>
            <person name="Labutti K."/>
            <person name="Salamov A."/>
            <person name="Andreopoulos B."/>
            <person name="Baker S."/>
            <person name="Barry K."/>
            <person name="Bills G."/>
            <person name="Bluhm B."/>
            <person name="Cannon C."/>
            <person name="Castanera R."/>
            <person name="Culley D."/>
            <person name="Daum C."/>
            <person name="Ezra D."/>
            <person name="Gonzalez J."/>
            <person name="Henrissat B."/>
            <person name="Kuo A."/>
            <person name="Liang C."/>
            <person name="Lipzen A."/>
            <person name="Lutzoni F."/>
            <person name="Magnuson J."/>
            <person name="Mondo S."/>
            <person name="Nolan M."/>
            <person name="Ohm R."/>
            <person name="Pangilinan J."/>
            <person name="Park H.-J."/>
            <person name="Ramirez L."/>
            <person name="Alfaro M."/>
            <person name="Sun H."/>
            <person name="Tritt A."/>
            <person name="Yoshinaga Y."/>
            <person name="Zwiers L.-H."/>
            <person name="Turgeon B."/>
            <person name="Goodwin S."/>
            <person name="Spatafora J."/>
            <person name="Crous P."/>
            <person name="Grigoriev I."/>
        </authorList>
    </citation>
    <scope>NUCLEOTIDE SEQUENCE</scope>
    <source>
        <strain evidence="7">ATCC 16933</strain>
    </source>
</reference>
<dbReference type="InterPro" id="IPR036928">
    <property type="entry name" value="AS_sf"/>
</dbReference>
<dbReference type="PIRSF" id="PIRSF001221">
    <property type="entry name" value="Amidase_fungi"/>
    <property type="match status" value="1"/>
</dbReference>
<accession>A0A6A6PD69</accession>
<dbReference type="SUPFAM" id="SSF75304">
    <property type="entry name" value="Amidase signature (AS) enzymes"/>
    <property type="match status" value="1"/>
</dbReference>
<dbReference type="PANTHER" id="PTHR46072:SF6">
    <property type="entry name" value="AMIDASE, PUTATIVE (AFU_ORTHOLOGUE AFUA_1G14530)-RELATED"/>
    <property type="match status" value="1"/>
</dbReference>
<evidence type="ECO:0000256" key="3">
    <source>
        <dbReference type="PIRSR" id="PIRSR001221-1"/>
    </source>
</evidence>
<dbReference type="GO" id="GO:0016787">
    <property type="term" value="F:hydrolase activity"/>
    <property type="evidence" value="ECO:0007669"/>
    <property type="project" value="UniProtKB-KW"/>
</dbReference>
<evidence type="ECO:0000256" key="5">
    <source>
        <dbReference type="SAM" id="MobiDB-lite"/>
    </source>
</evidence>
<dbReference type="Proteomes" id="UP000799766">
    <property type="component" value="Unassembled WGS sequence"/>
</dbReference>
<dbReference type="EMBL" id="MU001670">
    <property type="protein sequence ID" value="KAF2461901.1"/>
    <property type="molecule type" value="Genomic_DNA"/>
</dbReference>
<dbReference type="PANTHER" id="PTHR46072">
    <property type="entry name" value="AMIDASE-RELATED-RELATED"/>
    <property type="match status" value="1"/>
</dbReference>
<evidence type="ECO:0000313" key="7">
    <source>
        <dbReference type="EMBL" id="KAF2461901.1"/>
    </source>
</evidence>
<dbReference type="Pfam" id="PF01425">
    <property type="entry name" value="Amidase"/>
    <property type="match status" value="1"/>
</dbReference>
<dbReference type="OrthoDB" id="6428749at2759"/>
<comment type="similarity">
    <text evidence="1">Belongs to the amidase family.</text>
</comment>
<protein>
    <submittedName>
        <fullName evidence="7">General amidase-like protein</fullName>
    </submittedName>
</protein>
<evidence type="ECO:0000256" key="4">
    <source>
        <dbReference type="PIRSR" id="PIRSR001221-2"/>
    </source>
</evidence>
<keyword evidence="8" id="KW-1185">Reference proteome</keyword>
<dbReference type="AlphaFoldDB" id="A0A6A6PD69"/>
<feature type="active site" description="Charge relay system" evidence="3">
    <location>
        <position position="209"/>
    </location>
</feature>
<feature type="binding site" evidence="4">
    <location>
        <position position="209"/>
    </location>
    <ligand>
        <name>substrate</name>
    </ligand>
</feature>
<feature type="active site" description="Charge relay system" evidence="3">
    <location>
        <position position="134"/>
    </location>
</feature>
<feature type="binding site" evidence="4">
    <location>
        <begin position="230"/>
        <end position="233"/>
    </location>
    <ligand>
        <name>substrate</name>
    </ligand>
</feature>
<feature type="compositionally biased region" description="Polar residues" evidence="5">
    <location>
        <begin position="1"/>
        <end position="19"/>
    </location>
</feature>
<evidence type="ECO:0000259" key="6">
    <source>
        <dbReference type="Pfam" id="PF01425"/>
    </source>
</evidence>
<organism evidence="7 8">
    <name type="scientific">Lineolata rhizophorae</name>
    <dbReference type="NCBI Taxonomy" id="578093"/>
    <lineage>
        <taxon>Eukaryota</taxon>
        <taxon>Fungi</taxon>
        <taxon>Dikarya</taxon>
        <taxon>Ascomycota</taxon>
        <taxon>Pezizomycotina</taxon>
        <taxon>Dothideomycetes</taxon>
        <taxon>Dothideomycetes incertae sedis</taxon>
        <taxon>Lineolatales</taxon>
        <taxon>Lineolataceae</taxon>
        <taxon>Lineolata</taxon>
    </lineage>
</organism>
<evidence type="ECO:0000256" key="1">
    <source>
        <dbReference type="ARBA" id="ARBA00009199"/>
    </source>
</evidence>
<keyword evidence="2" id="KW-0378">Hydrolase</keyword>
<evidence type="ECO:0000256" key="2">
    <source>
        <dbReference type="ARBA" id="ARBA00022801"/>
    </source>
</evidence>
<feature type="binding site" evidence="4">
    <location>
        <position position="183"/>
    </location>
    <ligand>
        <name>substrate</name>
    </ligand>
</feature>
<feature type="region of interest" description="Disordered" evidence="5">
    <location>
        <begin position="1"/>
        <end position="20"/>
    </location>
</feature>
<dbReference type="Gene3D" id="3.90.1300.10">
    <property type="entry name" value="Amidase signature (AS) domain"/>
    <property type="match status" value="1"/>
</dbReference>
<feature type="domain" description="Amidase" evidence="6">
    <location>
        <begin position="78"/>
        <end position="540"/>
    </location>
</feature>
<evidence type="ECO:0000313" key="8">
    <source>
        <dbReference type="Proteomes" id="UP000799766"/>
    </source>
</evidence>
<name>A0A6A6PD69_9PEZI</name>
<proteinExistence type="inferred from homology"/>